<reference evidence="2" key="1">
    <citation type="journal article" date="2015" name="Int. J. Syst. Evol. Microbiol.">
        <title>Rhizobium oryzicola sp. nov., potential plant-growth-promoting endophytic bacteria isolated from rice roots.</title>
        <authorList>
            <person name="Zhang X.X."/>
            <person name="Gao J.S."/>
            <person name="Cao Y.H."/>
            <person name="Sheirdil R.A."/>
            <person name="Wang X.C."/>
            <person name="Zhang L."/>
        </authorList>
    </citation>
    <scope>NUCLEOTIDE SEQUENCE</scope>
    <source>
        <strain evidence="2">05753</strain>
    </source>
</reference>
<protein>
    <submittedName>
        <fullName evidence="2">DUF4345 domain-containing protein</fullName>
    </submittedName>
</protein>
<evidence type="ECO:0000256" key="1">
    <source>
        <dbReference type="SAM" id="Phobius"/>
    </source>
</evidence>
<keyword evidence="1" id="KW-0472">Membrane</keyword>
<name>A0ABT8T009_9HYPH</name>
<proteinExistence type="predicted"/>
<sequence length="132" mass="13770">MDFYFPTELPERIAFIASALTAIIGLFILLLPAQSLRIAGFSVGGITGDGYGSVRSTGGLYLGLGLCAILLAQNWTYLALGASLSAAAIGRLLSMLFDRGLSPRNFALLLLQVALGALPLAYVFGYIPSVAG</sequence>
<comment type="caution">
    <text evidence="2">The sequence shown here is derived from an EMBL/GenBank/DDBJ whole genome shotgun (WGS) entry which is preliminary data.</text>
</comment>
<dbReference type="Proteomes" id="UP001169006">
    <property type="component" value="Unassembled WGS sequence"/>
</dbReference>
<organism evidence="2 3">
    <name type="scientific">Rhizobium oryzicola</name>
    <dbReference type="NCBI Taxonomy" id="1232668"/>
    <lineage>
        <taxon>Bacteria</taxon>
        <taxon>Pseudomonadati</taxon>
        <taxon>Pseudomonadota</taxon>
        <taxon>Alphaproteobacteria</taxon>
        <taxon>Hyphomicrobiales</taxon>
        <taxon>Rhizobiaceae</taxon>
        <taxon>Rhizobium/Agrobacterium group</taxon>
        <taxon>Rhizobium</taxon>
    </lineage>
</organism>
<accession>A0ABT8T009</accession>
<reference evidence="2" key="2">
    <citation type="submission" date="2023-07" db="EMBL/GenBank/DDBJ databases">
        <authorList>
            <person name="Sun H."/>
        </authorList>
    </citation>
    <scope>NUCLEOTIDE SEQUENCE</scope>
    <source>
        <strain evidence="2">05753</strain>
    </source>
</reference>
<dbReference type="RefSeq" id="WP_302078264.1">
    <property type="nucleotide sequence ID" value="NZ_JAUKWQ010000006.1"/>
</dbReference>
<evidence type="ECO:0000313" key="3">
    <source>
        <dbReference type="Proteomes" id="UP001169006"/>
    </source>
</evidence>
<feature type="transmembrane region" description="Helical" evidence="1">
    <location>
        <begin position="106"/>
        <end position="127"/>
    </location>
</feature>
<keyword evidence="1" id="KW-0812">Transmembrane</keyword>
<keyword evidence="3" id="KW-1185">Reference proteome</keyword>
<dbReference type="EMBL" id="JAUKWQ010000006">
    <property type="protein sequence ID" value="MDO1584042.1"/>
    <property type="molecule type" value="Genomic_DNA"/>
</dbReference>
<gene>
    <name evidence="2" type="ORF">Q2T52_18310</name>
</gene>
<evidence type="ECO:0000313" key="2">
    <source>
        <dbReference type="EMBL" id="MDO1584042.1"/>
    </source>
</evidence>
<keyword evidence="1" id="KW-1133">Transmembrane helix</keyword>
<feature type="transmembrane region" description="Helical" evidence="1">
    <location>
        <begin position="12"/>
        <end position="31"/>
    </location>
</feature>